<organism evidence="6 7">
    <name type="scientific">Ruoffia halotolerans</name>
    <dbReference type="NCBI Taxonomy" id="2748684"/>
    <lineage>
        <taxon>Bacteria</taxon>
        <taxon>Bacillati</taxon>
        <taxon>Bacillota</taxon>
        <taxon>Bacilli</taxon>
        <taxon>Lactobacillales</taxon>
        <taxon>Aerococcaceae</taxon>
        <taxon>Ruoffia</taxon>
    </lineage>
</organism>
<keyword evidence="2" id="KW-0547">Nucleotide-binding</keyword>
<dbReference type="InterPro" id="IPR027417">
    <property type="entry name" value="P-loop_NTPase"/>
</dbReference>
<dbReference type="Gene3D" id="3.40.50.300">
    <property type="entry name" value="P-loop containing nucleotide triphosphate hydrolases"/>
    <property type="match status" value="1"/>
</dbReference>
<dbReference type="AlphaFoldDB" id="A0A839A868"/>
<dbReference type="SUPFAM" id="SSF50331">
    <property type="entry name" value="MOP-like"/>
    <property type="match status" value="1"/>
</dbReference>
<dbReference type="EMBL" id="JACAOA010000031">
    <property type="protein sequence ID" value="MBA5730004.1"/>
    <property type="molecule type" value="Genomic_DNA"/>
</dbReference>
<dbReference type="InterPro" id="IPR003439">
    <property type="entry name" value="ABC_transporter-like_ATP-bd"/>
</dbReference>
<protein>
    <submittedName>
        <fullName evidence="6">ABC transporter ATP-binding protein</fullName>
    </submittedName>
</protein>
<evidence type="ECO:0000313" key="6">
    <source>
        <dbReference type="EMBL" id="MBA5730004.1"/>
    </source>
</evidence>
<sequence>MSTILKDVNKLFGNFQALYDINLTIREGEFLAILGPSGCGKTTLLRMLAGFETTSGGIIEINDQIVANHNKSIPPEKRNVSMVFQGFALWPHMTVSEHIKFPLQYDQFASKELKENSSRRVDEVLDIIDLKDKGNNYPHALSGGQKQRVSLGRAIATQPKLLLMDEPLSALDAELRIEMRREIQRLHQLTKASIVYVTHDQGEALAMADRIVVMNQGRIEQVGTPEEIYYHPETEFVATFVSKANLFKGEWKDNQFKIQGSDVTWLDVGMTEVLKAKNIYALRPEQIRISKNIENQLTGEILTRQFQGKEYHYSVNINGKVVIIQRPITDIFEVGDRVGIEPVE</sequence>
<dbReference type="PROSITE" id="PS00211">
    <property type="entry name" value="ABC_TRANSPORTER_1"/>
    <property type="match status" value="1"/>
</dbReference>
<keyword evidence="7" id="KW-1185">Reference proteome</keyword>
<evidence type="ECO:0000256" key="4">
    <source>
        <dbReference type="ARBA" id="ARBA00022967"/>
    </source>
</evidence>
<dbReference type="FunFam" id="3.40.50.300:FF:000042">
    <property type="entry name" value="Maltose/maltodextrin ABC transporter, ATP-binding protein"/>
    <property type="match status" value="1"/>
</dbReference>
<evidence type="ECO:0000256" key="3">
    <source>
        <dbReference type="ARBA" id="ARBA00022840"/>
    </source>
</evidence>
<keyword evidence="1" id="KW-0813">Transport</keyword>
<keyword evidence="4" id="KW-1278">Translocase</keyword>
<dbReference type="SUPFAM" id="SSF52540">
    <property type="entry name" value="P-loop containing nucleoside triphosphate hydrolases"/>
    <property type="match status" value="1"/>
</dbReference>
<dbReference type="PROSITE" id="PS50893">
    <property type="entry name" value="ABC_TRANSPORTER_2"/>
    <property type="match status" value="1"/>
</dbReference>
<gene>
    <name evidence="6" type="ORF">HW423_09430</name>
</gene>
<dbReference type="Gene3D" id="2.40.50.100">
    <property type="match status" value="1"/>
</dbReference>
<keyword evidence="3 6" id="KW-0067">ATP-binding</keyword>
<evidence type="ECO:0000313" key="7">
    <source>
        <dbReference type="Proteomes" id="UP000571018"/>
    </source>
</evidence>
<dbReference type="Gene3D" id="2.40.50.140">
    <property type="entry name" value="Nucleic acid-binding proteins"/>
    <property type="match status" value="1"/>
</dbReference>
<dbReference type="PANTHER" id="PTHR43875:SF3">
    <property type="entry name" value="MALTOSE_MALTODEXTRIN IMPORT ATP-BINDING PROTEIN MALK"/>
    <property type="match status" value="1"/>
</dbReference>
<dbReference type="SMART" id="SM00382">
    <property type="entry name" value="AAA"/>
    <property type="match status" value="1"/>
</dbReference>
<dbReference type="GO" id="GO:0055052">
    <property type="term" value="C:ATP-binding cassette (ABC) transporter complex, substrate-binding subunit-containing"/>
    <property type="evidence" value="ECO:0007669"/>
    <property type="project" value="TreeGrafter"/>
</dbReference>
<comment type="caution">
    <text evidence="6">The sequence shown here is derived from an EMBL/GenBank/DDBJ whole genome shotgun (WGS) entry which is preliminary data.</text>
</comment>
<dbReference type="Proteomes" id="UP000571018">
    <property type="component" value="Unassembled WGS sequence"/>
</dbReference>
<reference evidence="6 7" key="1">
    <citation type="submission" date="2020-06" db="EMBL/GenBank/DDBJ databases">
        <title>Reclassification of Facklamia ignava, Facklamia soureckii and Facklami tabacinasalis as Falseniella iganva gen. nov., comb. nov., Hutsoniella ignava gen. nov., comb. nov., and Ruoffia tabacinasalis gen. nov., comb. nov and description of Ruoffia haltotolerans sp. nov., isolated from hypersaline Inland Sea of Qatar.</title>
        <authorList>
            <person name="Fotedar R."/>
            <person name="Sankaranarayanan K."/>
            <person name="Lawson P."/>
            <person name="Caldwell M."/>
            <person name="Zeyara A."/>
            <person name="Al Malki A."/>
            <person name="Ali M."/>
        </authorList>
    </citation>
    <scope>NUCLEOTIDE SEQUENCE [LARGE SCALE GENOMIC DNA]</scope>
    <source>
        <strain evidence="6 7">INB8</strain>
    </source>
</reference>
<dbReference type="GO" id="GO:1990060">
    <property type="term" value="C:maltose transport complex"/>
    <property type="evidence" value="ECO:0007669"/>
    <property type="project" value="TreeGrafter"/>
</dbReference>
<accession>A0A839A868</accession>
<dbReference type="Pfam" id="PF08402">
    <property type="entry name" value="TOBE_2"/>
    <property type="match status" value="1"/>
</dbReference>
<dbReference type="PANTHER" id="PTHR43875">
    <property type="entry name" value="MALTODEXTRIN IMPORT ATP-BINDING PROTEIN MSMX"/>
    <property type="match status" value="1"/>
</dbReference>
<feature type="domain" description="ABC transporter" evidence="5">
    <location>
        <begin position="3"/>
        <end position="241"/>
    </location>
</feature>
<dbReference type="InterPro" id="IPR013611">
    <property type="entry name" value="Transp-assoc_OB_typ2"/>
</dbReference>
<proteinExistence type="predicted"/>
<name>A0A839A868_9LACT</name>
<evidence type="ECO:0000256" key="2">
    <source>
        <dbReference type="ARBA" id="ARBA00022741"/>
    </source>
</evidence>
<dbReference type="Pfam" id="PF00005">
    <property type="entry name" value="ABC_tran"/>
    <property type="match status" value="1"/>
</dbReference>
<dbReference type="InterPro" id="IPR003593">
    <property type="entry name" value="AAA+_ATPase"/>
</dbReference>
<dbReference type="InterPro" id="IPR047641">
    <property type="entry name" value="ABC_transpr_MalK/UgpC-like"/>
</dbReference>
<evidence type="ECO:0000259" key="5">
    <source>
        <dbReference type="PROSITE" id="PS50893"/>
    </source>
</evidence>
<dbReference type="InterPro" id="IPR012340">
    <property type="entry name" value="NA-bd_OB-fold"/>
</dbReference>
<dbReference type="InterPro" id="IPR017871">
    <property type="entry name" value="ABC_transporter-like_CS"/>
</dbReference>
<dbReference type="InterPro" id="IPR008995">
    <property type="entry name" value="Mo/tungstate-bd_C_term_dom"/>
</dbReference>
<dbReference type="GO" id="GO:0015423">
    <property type="term" value="F:ABC-type maltose transporter activity"/>
    <property type="evidence" value="ECO:0007669"/>
    <property type="project" value="TreeGrafter"/>
</dbReference>
<dbReference type="GO" id="GO:0016887">
    <property type="term" value="F:ATP hydrolysis activity"/>
    <property type="evidence" value="ECO:0007669"/>
    <property type="project" value="InterPro"/>
</dbReference>
<evidence type="ECO:0000256" key="1">
    <source>
        <dbReference type="ARBA" id="ARBA00022448"/>
    </source>
</evidence>
<dbReference type="RefSeq" id="WP_218931664.1">
    <property type="nucleotide sequence ID" value="NZ_JACAOA010000031.1"/>
</dbReference>
<dbReference type="GO" id="GO:0005524">
    <property type="term" value="F:ATP binding"/>
    <property type="evidence" value="ECO:0007669"/>
    <property type="project" value="UniProtKB-KW"/>
</dbReference>